<keyword evidence="2" id="KW-1185">Reference proteome</keyword>
<name>A0A1L1PKJ9_HYDIT</name>
<evidence type="ECO:0000313" key="1">
    <source>
        <dbReference type="EMBL" id="CDN90532.1"/>
    </source>
</evidence>
<evidence type="ECO:0000313" key="2">
    <source>
        <dbReference type="Proteomes" id="UP000028878"/>
    </source>
</evidence>
<reference evidence="2" key="1">
    <citation type="submission" date="2014-02" db="EMBL/GenBank/DDBJ databases">
        <authorList>
            <person name="Gan H."/>
        </authorList>
    </citation>
    <scope>NUCLEOTIDE SEQUENCE [LARGE SCALE GENOMIC DNA]</scope>
    <source>
        <strain evidence="2">S1</strain>
    </source>
</reference>
<sequence>MKDHKIAKLVNDLRDVAIEFRDRSSFGSESSIWLCHPMQEARRPNGTGRPLTVPQS</sequence>
<protein>
    <submittedName>
        <fullName evidence="1">Uncharacterized protein</fullName>
    </submittedName>
</protein>
<dbReference type="EMBL" id="CCAE010000090">
    <property type="protein sequence ID" value="CDN90532.1"/>
    <property type="molecule type" value="Genomic_DNA"/>
</dbReference>
<gene>
    <name evidence="1" type="ORF">BN948_04977</name>
</gene>
<accession>A0A1L1PKJ9</accession>
<dbReference type="AlphaFoldDB" id="A0A1L1PKJ9"/>
<organism evidence="1 2">
    <name type="scientific">Hydrogenophaga intermedia</name>
    <dbReference type="NCBI Taxonomy" id="65786"/>
    <lineage>
        <taxon>Bacteria</taxon>
        <taxon>Pseudomonadati</taxon>
        <taxon>Pseudomonadota</taxon>
        <taxon>Betaproteobacteria</taxon>
        <taxon>Burkholderiales</taxon>
        <taxon>Comamonadaceae</taxon>
        <taxon>Hydrogenophaga</taxon>
    </lineage>
</organism>
<reference evidence="2" key="2">
    <citation type="submission" date="2014-11" db="EMBL/GenBank/DDBJ databases">
        <title>Draft genome sequence of Hydrogenophaga intermedia S1.</title>
        <authorList>
            <person name="Gan H.M."/>
            <person name="Chew T.H."/>
            <person name="Stolz A."/>
        </authorList>
    </citation>
    <scope>NUCLEOTIDE SEQUENCE [LARGE SCALE GENOMIC DNA]</scope>
    <source>
        <strain evidence="2">S1</strain>
    </source>
</reference>
<dbReference type="Proteomes" id="UP000028878">
    <property type="component" value="Unassembled WGS sequence"/>
</dbReference>
<proteinExistence type="predicted"/>